<evidence type="ECO:0000256" key="16">
    <source>
        <dbReference type="ARBA" id="ARBA00023145"/>
    </source>
</evidence>
<comment type="caution">
    <text evidence="23">The sequence shown here is derived from an EMBL/GenBank/DDBJ whole genome shotgun (WGS) entry which is preliminary data.</text>
</comment>
<dbReference type="Gene3D" id="3.40.630.10">
    <property type="entry name" value="Zn peptidases"/>
    <property type="match status" value="1"/>
</dbReference>
<dbReference type="PANTHER" id="PTHR12053">
    <property type="entry name" value="PROTEASE FAMILY M28 PLASMA GLUTAMATE CARBOXYPEPTIDASE-RELATED"/>
    <property type="match status" value="1"/>
</dbReference>
<evidence type="ECO:0000256" key="4">
    <source>
        <dbReference type="ARBA" id="ARBA00004613"/>
    </source>
</evidence>
<keyword evidence="13" id="KW-0862">Zinc</keyword>
<dbReference type="SUPFAM" id="SSF53187">
    <property type="entry name" value="Zn-dependent exopeptidases"/>
    <property type="match status" value="1"/>
</dbReference>
<evidence type="ECO:0000256" key="21">
    <source>
        <dbReference type="SAM" id="SignalP"/>
    </source>
</evidence>
<evidence type="ECO:0000256" key="9">
    <source>
        <dbReference type="ARBA" id="ARBA00022723"/>
    </source>
</evidence>
<dbReference type="AlphaFoldDB" id="A0A937K1D3"/>
<evidence type="ECO:0000256" key="1">
    <source>
        <dbReference type="ARBA" id="ARBA00004240"/>
    </source>
</evidence>
<dbReference type="Gene3D" id="3.50.30.30">
    <property type="match status" value="1"/>
</dbReference>
<evidence type="ECO:0000256" key="12">
    <source>
        <dbReference type="ARBA" id="ARBA00022824"/>
    </source>
</evidence>
<proteinExistence type="predicted"/>
<dbReference type="GO" id="GO:0005764">
    <property type="term" value="C:lysosome"/>
    <property type="evidence" value="ECO:0007669"/>
    <property type="project" value="UniProtKB-SubCell"/>
</dbReference>
<keyword evidence="11" id="KW-0378">Hydrolase</keyword>
<dbReference type="InterPro" id="IPR039866">
    <property type="entry name" value="CPQ"/>
</dbReference>
<evidence type="ECO:0000313" key="24">
    <source>
        <dbReference type="Proteomes" id="UP000659388"/>
    </source>
</evidence>
<keyword evidence="14" id="KW-0333">Golgi apparatus</keyword>
<evidence type="ECO:0000256" key="11">
    <source>
        <dbReference type="ARBA" id="ARBA00022801"/>
    </source>
</evidence>
<reference evidence="23" key="1">
    <citation type="submission" date="2021-01" db="EMBL/GenBank/DDBJ databases">
        <title>Fulvivirga kasyanovii gen. nov., sp nov., a novel member of the phylum Bacteroidetes isolated from seawater in a mussel farm.</title>
        <authorList>
            <person name="Zhao L.-H."/>
            <person name="Wang Z.-J."/>
        </authorList>
    </citation>
    <scope>NUCLEOTIDE SEQUENCE</scope>
    <source>
        <strain evidence="23">2943</strain>
    </source>
</reference>
<evidence type="ECO:0000256" key="17">
    <source>
        <dbReference type="ARBA" id="ARBA00023180"/>
    </source>
</evidence>
<comment type="subcellular location">
    <subcellularLocation>
        <location evidence="1">Endoplasmic reticulum</location>
    </subcellularLocation>
    <subcellularLocation>
        <location evidence="3">Golgi apparatus</location>
    </subcellularLocation>
    <subcellularLocation>
        <location evidence="2">Lysosome</location>
    </subcellularLocation>
    <subcellularLocation>
        <location evidence="4">Secreted</location>
    </subcellularLocation>
</comment>
<dbReference type="GO" id="GO:0046872">
    <property type="term" value="F:metal ion binding"/>
    <property type="evidence" value="ECO:0007669"/>
    <property type="project" value="UniProtKB-KW"/>
</dbReference>
<evidence type="ECO:0000256" key="3">
    <source>
        <dbReference type="ARBA" id="ARBA00004555"/>
    </source>
</evidence>
<evidence type="ECO:0000313" key="23">
    <source>
        <dbReference type="EMBL" id="MBL3657220.1"/>
    </source>
</evidence>
<accession>A0A937K1D3</accession>
<keyword evidence="24" id="KW-1185">Reference proteome</keyword>
<comment type="subunit">
    <text evidence="19">Homodimer. The monomeric form is inactive while the homodimer is active.</text>
</comment>
<dbReference type="Pfam" id="PF04389">
    <property type="entry name" value="Peptidase_M28"/>
    <property type="match status" value="1"/>
</dbReference>
<evidence type="ECO:0000256" key="7">
    <source>
        <dbReference type="ARBA" id="ARBA00022645"/>
    </source>
</evidence>
<dbReference type="GO" id="GO:0004180">
    <property type="term" value="F:carboxypeptidase activity"/>
    <property type="evidence" value="ECO:0007669"/>
    <property type="project" value="UniProtKB-KW"/>
</dbReference>
<feature type="chain" id="PRO_5037764815" description="Carboxypeptidase Q" evidence="21">
    <location>
        <begin position="32"/>
        <end position="468"/>
    </location>
</feature>
<dbReference type="GO" id="GO:0006508">
    <property type="term" value="P:proteolysis"/>
    <property type="evidence" value="ECO:0007669"/>
    <property type="project" value="UniProtKB-KW"/>
</dbReference>
<evidence type="ECO:0000256" key="18">
    <source>
        <dbReference type="ARBA" id="ARBA00023228"/>
    </source>
</evidence>
<evidence type="ECO:0000256" key="6">
    <source>
        <dbReference type="ARBA" id="ARBA00022525"/>
    </source>
</evidence>
<evidence type="ECO:0000256" key="5">
    <source>
        <dbReference type="ARBA" id="ARBA00014116"/>
    </source>
</evidence>
<evidence type="ECO:0000256" key="14">
    <source>
        <dbReference type="ARBA" id="ARBA00023034"/>
    </source>
</evidence>
<keyword evidence="8" id="KW-0645">Protease</keyword>
<evidence type="ECO:0000256" key="15">
    <source>
        <dbReference type="ARBA" id="ARBA00023049"/>
    </source>
</evidence>
<keyword evidence="9" id="KW-0479">Metal-binding</keyword>
<dbReference type="GO" id="GO:0070573">
    <property type="term" value="F:metallodipeptidase activity"/>
    <property type="evidence" value="ECO:0007669"/>
    <property type="project" value="InterPro"/>
</dbReference>
<gene>
    <name evidence="23" type="ORF">JL102_13820</name>
</gene>
<evidence type="ECO:0000256" key="2">
    <source>
        <dbReference type="ARBA" id="ARBA00004371"/>
    </source>
</evidence>
<keyword evidence="15" id="KW-0482">Metalloprotease</keyword>
<dbReference type="Proteomes" id="UP000659388">
    <property type="component" value="Unassembled WGS sequence"/>
</dbReference>
<dbReference type="GO" id="GO:0005576">
    <property type="term" value="C:extracellular region"/>
    <property type="evidence" value="ECO:0007669"/>
    <property type="project" value="UniProtKB-SubCell"/>
</dbReference>
<keyword evidence="12" id="KW-0256">Endoplasmic reticulum</keyword>
<dbReference type="InterPro" id="IPR007484">
    <property type="entry name" value="Peptidase_M28"/>
</dbReference>
<keyword evidence="6" id="KW-0964">Secreted</keyword>
<dbReference type="PANTHER" id="PTHR12053:SF3">
    <property type="entry name" value="CARBOXYPEPTIDASE Q"/>
    <property type="match status" value="1"/>
</dbReference>
<feature type="domain" description="Peptidase M28" evidence="22">
    <location>
        <begin position="271"/>
        <end position="449"/>
    </location>
</feature>
<name>A0A937K1D3_9BACT</name>
<keyword evidence="16" id="KW-0865">Zymogen</keyword>
<feature type="signal peptide" evidence="21">
    <location>
        <begin position="1"/>
        <end position="31"/>
    </location>
</feature>
<keyword evidence="7" id="KW-0121">Carboxypeptidase</keyword>
<evidence type="ECO:0000256" key="8">
    <source>
        <dbReference type="ARBA" id="ARBA00022670"/>
    </source>
</evidence>
<protein>
    <recommendedName>
        <fullName evidence="5">Carboxypeptidase Q</fullName>
    </recommendedName>
    <alternativeName>
        <fullName evidence="20">Plasma glutamate carboxypeptidase</fullName>
    </alternativeName>
</protein>
<evidence type="ECO:0000256" key="10">
    <source>
        <dbReference type="ARBA" id="ARBA00022729"/>
    </source>
</evidence>
<keyword evidence="18" id="KW-0458">Lysosome</keyword>
<keyword evidence="10 21" id="KW-0732">Signal</keyword>
<evidence type="ECO:0000256" key="13">
    <source>
        <dbReference type="ARBA" id="ARBA00022833"/>
    </source>
</evidence>
<organism evidence="23 24">
    <name type="scientific">Fulvivirga sediminis</name>
    <dbReference type="NCBI Taxonomy" id="2803949"/>
    <lineage>
        <taxon>Bacteria</taxon>
        <taxon>Pseudomonadati</taxon>
        <taxon>Bacteroidota</taxon>
        <taxon>Cytophagia</taxon>
        <taxon>Cytophagales</taxon>
        <taxon>Fulvivirgaceae</taxon>
        <taxon>Fulvivirga</taxon>
    </lineage>
</organism>
<keyword evidence="17" id="KW-0325">Glycoprotein</keyword>
<evidence type="ECO:0000259" key="22">
    <source>
        <dbReference type="Pfam" id="PF04389"/>
    </source>
</evidence>
<sequence>MIYNKNLKIAGRPLECIILILLMLCTSSANAQPTKEDSVAVKSIFSKSLDDQKGWENLRYLSKNIGARINGSPQLQRAIEWAKAELSHMQLEKVYLQPVMVPHWERGGKEYAAIHVKDSTLSLSVCALGGSVATNGYLKAKVVEIKSWEELKALSKKEVSGKYVFFNRAMDPTDAESFNAYLKAVDQRAIGAIEAAKKGAIGALIRSLTLSIHDYPHTGAMQYNDKVNKIPSAALSTNSADLLSSLLKSSPDLEIGLKMTCATFPDTVSYNVIGEISGSQYSDEIITVGAHIDSWDLSESASDNGSGVVQAIEAIRILSHMKTKPLRTIRAVIYTDEEQSATGGLTYAEEAKRLKERHIACIESDAGGFVPVGFRMSGDSAALASLKDMMGLFAPYNCSGIEHDPRGVDIAPMREQAKAIISLDCSDHRFFNIHHSALDTMDKLNKREINLGTGAMTSLVYLISKYGL</sequence>
<dbReference type="EMBL" id="JAESIY010000007">
    <property type="protein sequence ID" value="MBL3657220.1"/>
    <property type="molecule type" value="Genomic_DNA"/>
</dbReference>
<evidence type="ECO:0000256" key="19">
    <source>
        <dbReference type="ARBA" id="ARBA00025833"/>
    </source>
</evidence>
<evidence type="ECO:0000256" key="20">
    <source>
        <dbReference type="ARBA" id="ARBA00033328"/>
    </source>
</evidence>